<proteinExistence type="predicted"/>
<sequence>SLKRVCLLDCPSSSSVRLMERLYRKKALRWHPDKNPENKQYAEQRFKEISEAYEVLSDSKYSSSLFMIETMPLVYLSPVFFFQKPIFGM</sequence>
<evidence type="ECO:0000259" key="2">
    <source>
        <dbReference type="PROSITE" id="PS50076"/>
    </source>
</evidence>
<protein>
    <recommendedName>
        <fullName evidence="2">J domain-containing protein</fullName>
    </recommendedName>
</protein>
<evidence type="ECO:0000256" key="1">
    <source>
        <dbReference type="ARBA" id="ARBA00023186"/>
    </source>
</evidence>
<dbReference type="GO" id="GO:0032436">
    <property type="term" value="P:positive regulation of proteasomal ubiquitin-dependent protein catabolic process"/>
    <property type="evidence" value="ECO:0007669"/>
    <property type="project" value="TreeGrafter"/>
</dbReference>
<dbReference type="Ensembl" id="ENSPTXT00000012831.1">
    <property type="protein sequence ID" value="ENSPTXP00000012431.1"/>
    <property type="gene ID" value="ENSPTXG00000008732.1"/>
</dbReference>
<feature type="domain" description="J" evidence="2">
    <location>
        <begin position="3"/>
        <end position="61"/>
    </location>
</feature>
<dbReference type="AlphaFoldDB" id="A0A670YUU1"/>
<keyword evidence="4" id="KW-1185">Reference proteome</keyword>
<evidence type="ECO:0000313" key="4">
    <source>
        <dbReference type="Proteomes" id="UP000472273"/>
    </source>
</evidence>
<dbReference type="PANTHER" id="PTHR45168">
    <property type="entry name" value="DNAJ HOMOLOG SUBFAMILY B MEMBER 2"/>
    <property type="match status" value="1"/>
</dbReference>
<dbReference type="PRINTS" id="PR00625">
    <property type="entry name" value="JDOMAIN"/>
</dbReference>
<evidence type="ECO:0000313" key="3">
    <source>
        <dbReference type="Ensembl" id="ENSPTXP00000012431.1"/>
    </source>
</evidence>
<dbReference type="GO" id="GO:0005829">
    <property type="term" value="C:cytosol"/>
    <property type="evidence" value="ECO:0007669"/>
    <property type="project" value="TreeGrafter"/>
</dbReference>
<dbReference type="GO" id="GO:0005789">
    <property type="term" value="C:endoplasmic reticulum membrane"/>
    <property type="evidence" value="ECO:0007669"/>
    <property type="project" value="TreeGrafter"/>
</dbReference>
<dbReference type="Gene3D" id="1.10.287.110">
    <property type="entry name" value="DnaJ domain"/>
    <property type="match status" value="1"/>
</dbReference>
<dbReference type="InterPro" id="IPR036869">
    <property type="entry name" value="J_dom_sf"/>
</dbReference>
<dbReference type="SUPFAM" id="SSF46565">
    <property type="entry name" value="Chaperone J-domain"/>
    <property type="match status" value="1"/>
</dbReference>
<dbReference type="CDD" id="cd06257">
    <property type="entry name" value="DnaJ"/>
    <property type="match status" value="1"/>
</dbReference>
<dbReference type="GeneTree" id="ENSGT00970000197170"/>
<dbReference type="InterPro" id="IPR043183">
    <property type="entry name" value="DNJB2/6-like"/>
</dbReference>
<dbReference type="GO" id="GO:0042026">
    <property type="term" value="P:protein refolding"/>
    <property type="evidence" value="ECO:0007669"/>
    <property type="project" value="TreeGrafter"/>
</dbReference>
<accession>A0A670YUU1</accession>
<dbReference type="Proteomes" id="UP000472273">
    <property type="component" value="Unplaced"/>
</dbReference>
<dbReference type="PROSITE" id="PS50076">
    <property type="entry name" value="DNAJ_2"/>
    <property type="match status" value="1"/>
</dbReference>
<reference evidence="3" key="2">
    <citation type="submission" date="2025-09" db="UniProtKB">
        <authorList>
            <consortium name="Ensembl"/>
        </authorList>
    </citation>
    <scope>IDENTIFICATION</scope>
</reference>
<dbReference type="GO" id="GO:0051082">
    <property type="term" value="F:unfolded protein binding"/>
    <property type="evidence" value="ECO:0007669"/>
    <property type="project" value="InterPro"/>
</dbReference>
<keyword evidence="1" id="KW-0143">Chaperone</keyword>
<dbReference type="GO" id="GO:0030544">
    <property type="term" value="F:Hsp70 protein binding"/>
    <property type="evidence" value="ECO:0007669"/>
    <property type="project" value="InterPro"/>
</dbReference>
<organism evidence="3 4">
    <name type="scientific">Pseudonaja textilis</name>
    <name type="common">Eastern brown snake</name>
    <dbReference type="NCBI Taxonomy" id="8673"/>
    <lineage>
        <taxon>Eukaryota</taxon>
        <taxon>Metazoa</taxon>
        <taxon>Chordata</taxon>
        <taxon>Craniata</taxon>
        <taxon>Vertebrata</taxon>
        <taxon>Euteleostomi</taxon>
        <taxon>Lepidosauria</taxon>
        <taxon>Squamata</taxon>
        <taxon>Bifurcata</taxon>
        <taxon>Unidentata</taxon>
        <taxon>Episquamata</taxon>
        <taxon>Toxicofera</taxon>
        <taxon>Serpentes</taxon>
        <taxon>Colubroidea</taxon>
        <taxon>Elapidae</taxon>
        <taxon>Hydrophiinae</taxon>
        <taxon>Pseudonaja</taxon>
    </lineage>
</organism>
<dbReference type="GO" id="GO:0036503">
    <property type="term" value="P:ERAD pathway"/>
    <property type="evidence" value="ECO:0007669"/>
    <property type="project" value="TreeGrafter"/>
</dbReference>
<dbReference type="PANTHER" id="PTHR45168:SF1">
    <property type="entry name" value="DNAJ HOMOLOG SUBFAMILY B MEMBER 2"/>
    <property type="match status" value="1"/>
</dbReference>
<reference evidence="3" key="1">
    <citation type="submission" date="2025-08" db="UniProtKB">
        <authorList>
            <consortium name="Ensembl"/>
        </authorList>
    </citation>
    <scope>IDENTIFICATION</scope>
</reference>
<name>A0A670YUU1_PSETE</name>
<dbReference type="GO" id="GO:0001671">
    <property type="term" value="F:ATPase activator activity"/>
    <property type="evidence" value="ECO:0007669"/>
    <property type="project" value="TreeGrafter"/>
</dbReference>
<dbReference type="SMART" id="SM00271">
    <property type="entry name" value="DnaJ"/>
    <property type="match status" value="1"/>
</dbReference>
<dbReference type="Pfam" id="PF00226">
    <property type="entry name" value="DnaJ"/>
    <property type="match status" value="1"/>
</dbReference>
<dbReference type="InterPro" id="IPR001623">
    <property type="entry name" value="DnaJ_domain"/>
</dbReference>